<evidence type="ECO:0000313" key="2">
    <source>
        <dbReference type="Proteomes" id="UP000003729"/>
    </source>
</evidence>
<dbReference type="AlphaFoldDB" id="B6XDH9"/>
<gene>
    <name evidence="1" type="ORF">PROVALCAL_01401</name>
</gene>
<feature type="non-terminal residue" evidence="1">
    <location>
        <position position="43"/>
    </location>
</feature>
<organism evidence="1 2">
    <name type="scientific">Providencia alcalifaciens DSM 30120</name>
    <dbReference type="NCBI Taxonomy" id="520999"/>
    <lineage>
        <taxon>Bacteria</taxon>
        <taxon>Pseudomonadati</taxon>
        <taxon>Pseudomonadota</taxon>
        <taxon>Gammaproteobacteria</taxon>
        <taxon>Enterobacterales</taxon>
        <taxon>Morganellaceae</taxon>
        <taxon>Providencia</taxon>
    </lineage>
</organism>
<comment type="caution">
    <text evidence="1">The sequence shown here is derived from an EMBL/GenBank/DDBJ whole genome shotgun (WGS) entry which is preliminary data.</text>
</comment>
<name>B6XDH9_9GAMM</name>
<dbReference type="EMBL" id="ABXW01000020">
    <property type="protein sequence ID" value="EEB46547.1"/>
    <property type="molecule type" value="Genomic_DNA"/>
</dbReference>
<reference evidence="1 2" key="1">
    <citation type="submission" date="2008-10" db="EMBL/GenBank/DDBJ databases">
        <title>Draft genome sequence of Providencia alcalifaciens (DSM 30120).</title>
        <authorList>
            <person name="Sudarsanam P."/>
            <person name="Ley R."/>
            <person name="Guruge J."/>
            <person name="Turnbaugh P.J."/>
            <person name="Mahowald M."/>
            <person name="Liep D."/>
            <person name="Gordon J."/>
        </authorList>
    </citation>
    <scope>NUCLEOTIDE SEQUENCE [LARGE SCALE GENOMIC DNA]</scope>
    <source>
        <strain evidence="1 2">DSM 30120</strain>
    </source>
</reference>
<reference evidence="1 2" key="2">
    <citation type="submission" date="2008-10" db="EMBL/GenBank/DDBJ databases">
        <authorList>
            <person name="Fulton L."/>
            <person name="Clifton S."/>
            <person name="Fulton B."/>
            <person name="Xu J."/>
            <person name="Minx P."/>
            <person name="Pepin K.H."/>
            <person name="Johnson M."/>
            <person name="Bhonagiri V."/>
            <person name="Nash W.E."/>
            <person name="Mardis E.R."/>
            <person name="Wilson R.K."/>
        </authorList>
    </citation>
    <scope>NUCLEOTIDE SEQUENCE [LARGE SCALE GENOMIC DNA]</scope>
    <source>
        <strain evidence="1 2">DSM 30120</strain>
    </source>
</reference>
<proteinExistence type="predicted"/>
<protein>
    <submittedName>
        <fullName evidence="1">Uncharacterized protein</fullName>
    </submittedName>
</protein>
<dbReference type="Proteomes" id="UP000003729">
    <property type="component" value="Unassembled WGS sequence"/>
</dbReference>
<evidence type="ECO:0000313" key="1">
    <source>
        <dbReference type="EMBL" id="EEB46547.1"/>
    </source>
</evidence>
<accession>B6XDH9</accession>
<sequence>MVLYTQRETGSCNYQTQDYPSADNQTFHLAKTGFSLYNIFFTK</sequence>